<evidence type="ECO:0000313" key="3">
    <source>
        <dbReference type="Proteomes" id="UP000308430"/>
    </source>
</evidence>
<evidence type="ECO:0000259" key="1">
    <source>
        <dbReference type="PROSITE" id="PS51186"/>
    </source>
</evidence>
<dbReference type="Pfam" id="PF13302">
    <property type="entry name" value="Acetyltransf_3"/>
    <property type="match status" value="1"/>
</dbReference>
<comment type="caution">
    <text evidence="2">The sequence shown here is derived from an EMBL/GenBank/DDBJ whole genome shotgun (WGS) entry which is preliminary data.</text>
</comment>
<dbReference type="Proteomes" id="UP000308430">
    <property type="component" value="Unassembled WGS sequence"/>
</dbReference>
<organism evidence="2 3">
    <name type="scientific">Pseudothauera nasutitermitis</name>
    <dbReference type="NCBI Taxonomy" id="2565930"/>
    <lineage>
        <taxon>Bacteria</taxon>
        <taxon>Pseudomonadati</taxon>
        <taxon>Pseudomonadota</taxon>
        <taxon>Betaproteobacteria</taxon>
        <taxon>Rhodocyclales</taxon>
        <taxon>Zoogloeaceae</taxon>
        <taxon>Pseudothauera</taxon>
    </lineage>
</organism>
<keyword evidence="3" id="KW-1185">Reference proteome</keyword>
<proteinExistence type="predicted"/>
<keyword evidence="2" id="KW-0808">Transferase</keyword>
<dbReference type="SUPFAM" id="SSF55729">
    <property type="entry name" value="Acyl-CoA N-acyltransferases (Nat)"/>
    <property type="match status" value="1"/>
</dbReference>
<dbReference type="PROSITE" id="PS51186">
    <property type="entry name" value="GNAT"/>
    <property type="match status" value="1"/>
</dbReference>
<evidence type="ECO:0000313" key="2">
    <source>
        <dbReference type="EMBL" id="THF63199.1"/>
    </source>
</evidence>
<dbReference type="GO" id="GO:0005737">
    <property type="term" value="C:cytoplasm"/>
    <property type="evidence" value="ECO:0007669"/>
    <property type="project" value="TreeGrafter"/>
</dbReference>
<feature type="domain" description="N-acetyltransferase" evidence="1">
    <location>
        <begin position="6"/>
        <end position="171"/>
    </location>
</feature>
<dbReference type="PANTHER" id="PTHR43441:SF11">
    <property type="entry name" value="RIBOSOMAL-PROTEIN-SERINE ACETYLTRANSFERASE"/>
    <property type="match status" value="1"/>
</dbReference>
<dbReference type="Gene3D" id="3.40.630.30">
    <property type="match status" value="1"/>
</dbReference>
<sequence>MNSERLYLRPLCPSDASPSYAAWLNDPEVNRFLEIRHQHHSVESCRQFIESMNNNPVHHLFGIFLAGMDEHIGNIKIGFINSRYSTAQLSLFIGSKQAWGKGYATEAIRLATRHAFEDLGLLRVEAGCYNENLASLKAFMKSGYTVEGFFRKNVVLDGNRQGCFWLGVLKDEWQ</sequence>
<accession>A0A4V3WBI5</accession>
<dbReference type="InterPro" id="IPR051908">
    <property type="entry name" value="Ribosomal_N-acetyltransferase"/>
</dbReference>
<gene>
    <name evidence="2" type="ORF">E6C76_17915</name>
</gene>
<dbReference type="GO" id="GO:0008999">
    <property type="term" value="F:protein-N-terminal-alanine acetyltransferase activity"/>
    <property type="evidence" value="ECO:0007669"/>
    <property type="project" value="TreeGrafter"/>
</dbReference>
<dbReference type="GO" id="GO:1990189">
    <property type="term" value="F:protein N-terminal-serine acetyltransferase activity"/>
    <property type="evidence" value="ECO:0007669"/>
    <property type="project" value="TreeGrafter"/>
</dbReference>
<dbReference type="PANTHER" id="PTHR43441">
    <property type="entry name" value="RIBOSOMAL-PROTEIN-SERINE ACETYLTRANSFERASE"/>
    <property type="match status" value="1"/>
</dbReference>
<dbReference type="AlphaFoldDB" id="A0A4V3WBI5"/>
<dbReference type="InterPro" id="IPR016181">
    <property type="entry name" value="Acyl_CoA_acyltransferase"/>
</dbReference>
<dbReference type="EMBL" id="SSOC01000006">
    <property type="protein sequence ID" value="THF63199.1"/>
    <property type="molecule type" value="Genomic_DNA"/>
</dbReference>
<dbReference type="InterPro" id="IPR000182">
    <property type="entry name" value="GNAT_dom"/>
</dbReference>
<dbReference type="OrthoDB" id="9801656at2"/>
<protein>
    <submittedName>
        <fullName evidence="2">GNAT family N-acetyltransferase</fullName>
    </submittedName>
</protein>
<name>A0A4V3WBI5_9RHOO</name>
<reference evidence="2 3" key="1">
    <citation type="submission" date="2019-04" db="EMBL/GenBank/DDBJ databases">
        <title>Azoarcus nasutitermitis sp. nov. isolated from termite nest.</title>
        <authorList>
            <person name="Lin S.-Y."/>
            <person name="Hameed A."/>
            <person name="Hsu Y.-H."/>
            <person name="Young C.-C."/>
        </authorList>
    </citation>
    <scope>NUCLEOTIDE SEQUENCE [LARGE SCALE GENOMIC DNA]</scope>
    <source>
        <strain evidence="2 3">CC-YHH838</strain>
    </source>
</reference>